<evidence type="ECO:0000256" key="8">
    <source>
        <dbReference type="ARBA" id="ARBA00022989"/>
    </source>
</evidence>
<protein>
    <submittedName>
        <fullName evidence="14">Type VII secretion-associated serine protease mycosin</fullName>
    </submittedName>
</protein>
<comment type="subcellular location">
    <subcellularLocation>
        <location evidence="1">Cell membrane</location>
        <topology evidence="1">Single-pass membrane protein</topology>
    </subcellularLocation>
</comment>
<keyword evidence="9 12" id="KW-0472">Membrane</keyword>
<dbReference type="Proteomes" id="UP001552594">
    <property type="component" value="Unassembled WGS sequence"/>
</dbReference>
<comment type="caution">
    <text evidence="14">The sequence shown here is derived from an EMBL/GenBank/DDBJ whole genome shotgun (WGS) entry which is preliminary data.</text>
</comment>
<gene>
    <name evidence="14" type="primary">mycP</name>
    <name evidence="14" type="ORF">AB0L16_29400</name>
</gene>
<dbReference type="NCBIfam" id="TIGR03921">
    <property type="entry name" value="T7SS_mycosin"/>
    <property type="match status" value="1"/>
</dbReference>
<dbReference type="InterPro" id="IPR023834">
    <property type="entry name" value="T7SS_pept_S8A_mycosin"/>
</dbReference>
<evidence type="ECO:0000313" key="15">
    <source>
        <dbReference type="Proteomes" id="UP001552594"/>
    </source>
</evidence>
<dbReference type="PROSITE" id="PS00137">
    <property type="entry name" value="SUBTILASE_HIS"/>
    <property type="match status" value="1"/>
</dbReference>
<dbReference type="InterPro" id="IPR023827">
    <property type="entry name" value="Peptidase_S8_Asp-AS"/>
</dbReference>
<name>A0ABV3K7K0_STRON</name>
<feature type="active site" description="Charge relay system" evidence="10">
    <location>
        <position position="55"/>
    </location>
</feature>
<evidence type="ECO:0000259" key="13">
    <source>
        <dbReference type="Pfam" id="PF00082"/>
    </source>
</evidence>
<proteinExistence type="inferred from homology"/>
<dbReference type="InterPro" id="IPR023828">
    <property type="entry name" value="Peptidase_S8_Ser-AS"/>
</dbReference>
<keyword evidence="4 10" id="KW-0645">Protease</keyword>
<dbReference type="PANTHER" id="PTHR43806">
    <property type="entry name" value="PEPTIDASE S8"/>
    <property type="match status" value="1"/>
</dbReference>
<evidence type="ECO:0000256" key="11">
    <source>
        <dbReference type="RuleBase" id="RU003355"/>
    </source>
</evidence>
<evidence type="ECO:0000256" key="3">
    <source>
        <dbReference type="ARBA" id="ARBA00022475"/>
    </source>
</evidence>
<evidence type="ECO:0000256" key="9">
    <source>
        <dbReference type="ARBA" id="ARBA00023136"/>
    </source>
</evidence>
<dbReference type="GO" id="GO:0006508">
    <property type="term" value="P:proteolysis"/>
    <property type="evidence" value="ECO:0007669"/>
    <property type="project" value="UniProtKB-KW"/>
</dbReference>
<keyword evidence="3" id="KW-1003">Cell membrane</keyword>
<evidence type="ECO:0000313" key="14">
    <source>
        <dbReference type="EMBL" id="MEV5510494.1"/>
    </source>
</evidence>
<comment type="similarity">
    <text evidence="2 10 11">Belongs to the peptidase S8 family.</text>
</comment>
<dbReference type="GO" id="GO:0008233">
    <property type="term" value="F:peptidase activity"/>
    <property type="evidence" value="ECO:0007669"/>
    <property type="project" value="UniProtKB-KW"/>
</dbReference>
<evidence type="ECO:0000256" key="7">
    <source>
        <dbReference type="ARBA" id="ARBA00022825"/>
    </source>
</evidence>
<feature type="transmembrane region" description="Helical" evidence="12">
    <location>
        <begin position="357"/>
        <end position="379"/>
    </location>
</feature>
<evidence type="ECO:0000256" key="12">
    <source>
        <dbReference type="SAM" id="Phobius"/>
    </source>
</evidence>
<keyword evidence="6 10" id="KW-0378">Hydrolase</keyword>
<evidence type="ECO:0000256" key="5">
    <source>
        <dbReference type="ARBA" id="ARBA00022692"/>
    </source>
</evidence>
<dbReference type="PROSITE" id="PS51892">
    <property type="entry name" value="SUBTILASE"/>
    <property type="match status" value="1"/>
</dbReference>
<keyword evidence="7 10" id="KW-0720">Serine protease</keyword>
<evidence type="ECO:0000256" key="2">
    <source>
        <dbReference type="ARBA" id="ARBA00011073"/>
    </source>
</evidence>
<dbReference type="PANTHER" id="PTHR43806:SF11">
    <property type="entry name" value="CEREVISIN-RELATED"/>
    <property type="match status" value="1"/>
</dbReference>
<dbReference type="InterPro" id="IPR022398">
    <property type="entry name" value="Peptidase_S8_His-AS"/>
</dbReference>
<accession>A0ABV3K7K0</accession>
<dbReference type="Pfam" id="PF00082">
    <property type="entry name" value="Peptidase_S8"/>
    <property type="match status" value="1"/>
</dbReference>
<feature type="active site" description="Charge relay system" evidence="10">
    <location>
        <position position="95"/>
    </location>
</feature>
<dbReference type="InterPro" id="IPR036852">
    <property type="entry name" value="Peptidase_S8/S53_dom_sf"/>
</dbReference>
<dbReference type="InterPro" id="IPR050131">
    <property type="entry name" value="Peptidase_S8_subtilisin-like"/>
</dbReference>
<keyword evidence="5 12" id="KW-0812">Transmembrane</keyword>
<feature type="domain" description="Peptidase S8/S53" evidence="13">
    <location>
        <begin position="46"/>
        <end position="308"/>
    </location>
</feature>
<dbReference type="PROSITE" id="PS00136">
    <property type="entry name" value="SUBTILASE_ASP"/>
    <property type="match status" value="1"/>
</dbReference>
<dbReference type="PROSITE" id="PS00138">
    <property type="entry name" value="SUBTILASE_SER"/>
    <property type="match status" value="1"/>
</dbReference>
<dbReference type="InterPro" id="IPR015500">
    <property type="entry name" value="Peptidase_S8_subtilisin-rel"/>
</dbReference>
<dbReference type="PRINTS" id="PR00723">
    <property type="entry name" value="SUBTILISIN"/>
</dbReference>
<keyword evidence="15" id="KW-1185">Reference proteome</keyword>
<organism evidence="14 15">
    <name type="scientific">Streptomyces orinoci</name>
    <name type="common">Streptoverticillium orinoci</name>
    <dbReference type="NCBI Taxonomy" id="67339"/>
    <lineage>
        <taxon>Bacteria</taxon>
        <taxon>Bacillati</taxon>
        <taxon>Actinomycetota</taxon>
        <taxon>Actinomycetes</taxon>
        <taxon>Kitasatosporales</taxon>
        <taxon>Streptomycetaceae</taxon>
        <taxon>Streptomyces</taxon>
    </lineage>
</organism>
<evidence type="ECO:0000256" key="10">
    <source>
        <dbReference type="PROSITE-ProRule" id="PRU01240"/>
    </source>
</evidence>
<feature type="active site" description="Charge relay system" evidence="10">
    <location>
        <position position="261"/>
    </location>
</feature>
<dbReference type="Gene3D" id="3.40.50.200">
    <property type="entry name" value="Peptidase S8/S53 domain"/>
    <property type="match status" value="1"/>
</dbReference>
<evidence type="ECO:0000256" key="1">
    <source>
        <dbReference type="ARBA" id="ARBA00004162"/>
    </source>
</evidence>
<reference evidence="14 15" key="1">
    <citation type="submission" date="2024-06" db="EMBL/GenBank/DDBJ databases">
        <title>The Natural Products Discovery Center: Release of the First 8490 Sequenced Strains for Exploring Actinobacteria Biosynthetic Diversity.</title>
        <authorList>
            <person name="Kalkreuter E."/>
            <person name="Kautsar S.A."/>
            <person name="Yang D."/>
            <person name="Bader C.D."/>
            <person name="Teijaro C.N."/>
            <person name="Fluegel L."/>
            <person name="Davis C.M."/>
            <person name="Simpson J.R."/>
            <person name="Lauterbach L."/>
            <person name="Steele A.D."/>
            <person name="Gui C."/>
            <person name="Meng S."/>
            <person name="Li G."/>
            <person name="Viehrig K."/>
            <person name="Ye F."/>
            <person name="Su P."/>
            <person name="Kiefer A.F."/>
            <person name="Nichols A."/>
            <person name="Cepeda A.J."/>
            <person name="Yan W."/>
            <person name="Fan B."/>
            <person name="Jiang Y."/>
            <person name="Adhikari A."/>
            <person name="Zheng C.-J."/>
            <person name="Schuster L."/>
            <person name="Cowan T.M."/>
            <person name="Smanski M.J."/>
            <person name="Chevrette M.G."/>
            <person name="De Carvalho L.P.S."/>
            <person name="Shen B."/>
        </authorList>
    </citation>
    <scope>NUCLEOTIDE SEQUENCE [LARGE SCALE GENOMIC DNA]</scope>
    <source>
        <strain evidence="14 15">NPDC052347</strain>
    </source>
</reference>
<keyword evidence="8 12" id="KW-1133">Transmembrane helix</keyword>
<dbReference type="InterPro" id="IPR000209">
    <property type="entry name" value="Peptidase_S8/S53_dom"/>
</dbReference>
<sequence length="398" mass="41486">MPAPLALAGSGECTYPAKPIKGTPWSLQRVLLDQLWQQTKGKDAKGKPVRVAVIDTGVDISNPQLRNAVDAKAGADLLSKPKDPDAGQTKDVVGHGTKVAGIIAARPMRPETGFVGLAPESVIISIRQNDEKGTGTSKTLADGIKKAIEDGADVINISQDTVGDGNSRSLGPDPGLEEAVQEALAKDIVVVASAGNDGMDGNKKRTYPAAYPGVLAVGASDRNNERAPFSQAGDFIGVAAPGVEMVSTVPRGGQCVDNGTSFSAPYVSGVAALIRAKHPDWKQNQVVAQIEQTAERPGNSRDPYIGWGVVDPVRALTDDAHPINHVTVDKNPARGVPAPEPAALALGETPEQRRERLATYVLGATGLLVAVIAGTAVVLRDWRRRRGVETAPRGGGSA</sequence>
<dbReference type="EMBL" id="JBFAUK010000033">
    <property type="protein sequence ID" value="MEV5510494.1"/>
    <property type="molecule type" value="Genomic_DNA"/>
</dbReference>
<evidence type="ECO:0000256" key="4">
    <source>
        <dbReference type="ARBA" id="ARBA00022670"/>
    </source>
</evidence>
<dbReference type="SUPFAM" id="SSF52743">
    <property type="entry name" value="Subtilisin-like"/>
    <property type="match status" value="1"/>
</dbReference>
<evidence type="ECO:0000256" key="6">
    <source>
        <dbReference type="ARBA" id="ARBA00022801"/>
    </source>
</evidence>